<keyword evidence="3 6" id="KW-0812">Transmembrane</keyword>
<dbReference type="EMBL" id="CP098755">
    <property type="protein sequence ID" value="USG67810.1"/>
    <property type="molecule type" value="Genomic_DNA"/>
</dbReference>
<dbReference type="InterPro" id="IPR050930">
    <property type="entry name" value="MFS_Vesicular_Transporter"/>
</dbReference>
<keyword evidence="9" id="KW-1185">Reference proteome</keyword>
<dbReference type="InterPro" id="IPR020846">
    <property type="entry name" value="MFS_dom"/>
</dbReference>
<evidence type="ECO:0000259" key="7">
    <source>
        <dbReference type="PROSITE" id="PS50850"/>
    </source>
</evidence>
<evidence type="ECO:0000313" key="9">
    <source>
        <dbReference type="Proteomes" id="UP001056500"/>
    </source>
</evidence>
<dbReference type="PROSITE" id="PS50850">
    <property type="entry name" value="MFS"/>
    <property type="match status" value="1"/>
</dbReference>
<dbReference type="PANTHER" id="PTHR23506">
    <property type="entry name" value="GH10249P"/>
    <property type="match status" value="1"/>
</dbReference>
<feature type="transmembrane region" description="Helical" evidence="6">
    <location>
        <begin position="49"/>
        <end position="72"/>
    </location>
</feature>
<accession>A0ABY4WPL2</accession>
<feature type="transmembrane region" description="Helical" evidence="6">
    <location>
        <begin position="114"/>
        <end position="134"/>
    </location>
</feature>
<name>A0ABY4WPL2_9BACL</name>
<feature type="transmembrane region" description="Helical" evidence="6">
    <location>
        <begin position="20"/>
        <end position="37"/>
    </location>
</feature>
<evidence type="ECO:0000256" key="5">
    <source>
        <dbReference type="ARBA" id="ARBA00023136"/>
    </source>
</evidence>
<feature type="transmembrane region" description="Helical" evidence="6">
    <location>
        <begin position="253"/>
        <end position="275"/>
    </location>
</feature>
<dbReference type="InterPro" id="IPR011701">
    <property type="entry name" value="MFS"/>
</dbReference>
<evidence type="ECO:0000256" key="6">
    <source>
        <dbReference type="SAM" id="Phobius"/>
    </source>
</evidence>
<organism evidence="8 9">
    <name type="scientific">Brevibacillus ruminantium</name>
    <dbReference type="NCBI Taxonomy" id="2950604"/>
    <lineage>
        <taxon>Bacteria</taxon>
        <taxon>Bacillati</taxon>
        <taxon>Bacillota</taxon>
        <taxon>Bacilli</taxon>
        <taxon>Bacillales</taxon>
        <taxon>Paenibacillaceae</taxon>
        <taxon>Brevibacillus</taxon>
    </lineage>
</organism>
<feature type="transmembrane region" description="Helical" evidence="6">
    <location>
        <begin position="216"/>
        <end position="238"/>
    </location>
</feature>
<feature type="transmembrane region" description="Helical" evidence="6">
    <location>
        <begin position="313"/>
        <end position="333"/>
    </location>
</feature>
<dbReference type="Pfam" id="PF07690">
    <property type="entry name" value="MFS_1"/>
    <property type="match status" value="1"/>
</dbReference>
<keyword evidence="2" id="KW-0813">Transport</keyword>
<feature type="transmembrane region" description="Helical" evidence="6">
    <location>
        <begin position="282"/>
        <end position="301"/>
    </location>
</feature>
<evidence type="ECO:0000256" key="3">
    <source>
        <dbReference type="ARBA" id="ARBA00022692"/>
    </source>
</evidence>
<dbReference type="RefSeq" id="WP_251874904.1">
    <property type="nucleotide sequence ID" value="NZ_CP098755.1"/>
</dbReference>
<feature type="domain" description="Major facilitator superfamily (MFS) profile" evidence="7">
    <location>
        <begin position="18"/>
        <end position="396"/>
    </location>
</feature>
<dbReference type="Gene3D" id="1.20.1250.20">
    <property type="entry name" value="MFS general substrate transporter like domains"/>
    <property type="match status" value="2"/>
</dbReference>
<dbReference type="InterPro" id="IPR036259">
    <property type="entry name" value="MFS_trans_sf"/>
</dbReference>
<evidence type="ECO:0000256" key="1">
    <source>
        <dbReference type="ARBA" id="ARBA00004651"/>
    </source>
</evidence>
<dbReference type="CDD" id="cd17490">
    <property type="entry name" value="MFS_YxlH_like"/>
    <property type="match status" value="1"/>
</dbReference>
<dbReference type="PANTHER" id="PTHR23506:SF23">
    <property type="entry name" value="GH10249P"/>
    <property type="match status" value="1"/>
</dbReference>
<protein>
    <submittedName>
        <fullName evidence="8">MFS transporter</fullName>
    </submittedName>
</protein>
<evidence type="ECO:0000256" key="2">
    <source>
        <dbReference type="ARBA" id="ARBA00022448"/>
    </source>
</evidence>
<dbReference type="SUPFAM" id="SSF103473">
    <property type="entry name" value="MFS general substrate transporter"/>
    <property type="match status" value="1"/>
</dbReference>
<feature type="transmembrane region" description="Helical" evidence="6">
    <location>
        <begin position="172"/>
        <end position="191"/>
    </location>
</feature>
<comment type="subcellular location">
    <subcellularLocation>
        <location evidence="1">Cell membrane</location>
        <topology evidence="1">Multi-pass membrane protein</topology>
    </subcellularLocation>
</comment>
<feature type="transmembrane region" description="Helical" evidence="6">
    <location>
        <begin position="345"/>
        <end position="364"/>
    </location>
</feature>
<feature type="transmembrane region" description="Helical" evidence="6">
    <location>
        <begin position="84"/>
        <end position="102"/>
    </location>
</feature>
<reference evidence="8" key="1">
    <citation type="submission" date="2022-06" db="EMBL/GenBank/DDBJ databases">
        <title>Genome sequencing of Brevibacillus sp. BB3-R1.</title>
        <authorList>
            <person name="Heo J."/>
            <person name="Lee D."/>
            <person name="Won M."/>
            <person name="Han B.-H."/>
            <person name="Hong S.-B."/>
            <person name="Kwon S.-W."/>
        </authorList>
    </citation>
    <scope>NUCLEOTIDE SEQUENCE</scope>
    <source>
        <strain evidence="8">BB3-R1</strain>
    </source>
</reference>
<gene>
    <name evidence="8" type="ORF">NDK47_11255</name>
</gene>
<evidence type="ECO:0000256" key="4">
    <source>
        <dbReference type="ARBA" id="ARBA00022989"/>
    </source>
</evidence>
<sequence length="408" mass="44478">MREKAMNGMQAQQIEAKDHIVFIFVTFMYWASQYLYTPILSPYLEHKGASYMLIGVVLSSYGVTQLLLRLPIGVLSDYRQVRRPFIWLGMVTSLLSCLGFAVTDHVGWALFSRAVAGISASAWVVFTVLYSSYFTGANVTKAMSTIHFITVSAQLMGMGVSGYLVSRWGWHSPFWIGAGVAFLGLLLSFLIREPKQAASRKSIKPKDLAGVMKEPILLKVSILSIVAHGMLFITMYGFTPLQALKIGADKESLGWLVVAFMLPHAVASIVAGRYFAVRLGHWPTLAIGFAGSAAFTVVIPYADTMLQLCLTQIGNGFAQGMGFPLFLGMAIQYTESEKRATAMGFYQAIYSLGIFLGPFLAGWLNSGSGLANGFIFAGLSGLLAAGLSIYWSRAKKRSPTTGISLDRK</sequence>
<dbReference type="Proteomes" id="UP001056500">
    <property type="component" value="Chromosome"/>
</dbReference>
<feature type="transmembrane region" description="Helical" evidence="6">
    <location>
        <begin position="146"/>
        <end position="166"/>
    </location>
</feature>
<proteinExistence type="predicted"/>
<keyword evidence="5 6" id="KW-0472">Membrane</keyword>
<keyword evidence="4 6" id="KW-1133">Transmembrane helix</keyword>
<feature type="transmembrane region" description="Helical" evidence="6">
    <location>
        <begin position="370"/>
        <end position="391"/>
    </location>
</feature>
<evidence type="ECO:0000313" key="8">
    <source>
        <dbReference type="EMBL" id="USG67810.1"/>
    </source>
</evidence>